<name>A0A5C5V8V8_9PLAN</name>
<sequence>MKFDPTKIEFIKRKQEWLNEVAMEVFVDTVSSFPVDRLIRVVDNIVWSESIDDVDVQFEVIVHQVDDHGLPVQICADGVFKLDQEHQLISASGGYFDYLKPLEPDR</sequence>
<dbReference type="RefSeq" id="WP_146512549.1">
    <property type="nucleotide sequence ID" value="NZ_SIHI01000081.1"/>
</dbReference>
<organism evidence="1 2">
    <name type="scientific">Thalassoglobus neptunius</name>
    <dbReference type="NCBI Taxonomy" id="1938619"/>
    <lineage>
        <taxon>Bacteria</taxon>
        <taxon>Pseudomonadati</taxon>
        <taxon>Planctomycetota</taxon>
        <taxon>Planctomycetia</taxon>
        <taxon>Planctomycetales</taxon>
        <taxon>Planctomycetaceae</taxon>
        <taxon>Thalassoglobus</taxon>
    </lineage>
</organism>
<evidence type="ECO:0000313" key="2">
    <source>
        <dbReference type="Proteomes" id="UP000317243"/>
    </source>
</evidence>
<dbReference type="EMBL" id="SIHI01000081">
    <property type="protein sequence ID" value="TWT35008.1"/>
    <property type="molecule type" value="Genomic_DNA"/>
</dbReference>
<dbReference type="Proteomes" id="UP000317243">
    <property type="component" value="Unassembled WGS sequence"/>
</dbReference>
<accession>A0A5C5V8V8</accession>
<keyword evidence="2" id="KW-1185">Reference proteome</keyword>
<evidence type="ECO:0000313" key="1">
    <source>
        <dbReference type="EMBL" id="TWT35008.1"/>
    </source>
</evidence>
<proteinExistence type="predicted"/>
<gene>
    <name evidence="1" type="ORF">KOR42_53170</name>
</gene>
<protein>
    <submittedName>
        <fullName evidence="1">Uncharacterized protein</fullName>
    </submittedName>
</protein>
<comment type="caution">
    <text evidence="1">The sequence shown here is derived from an EMBL/GenBank/DDBJ whole genome shotgun (WGS) entry which is preliminary data.</text>
</comment>
<reference evidence="1 2" key="1">
    <citation type="submission" date="2019-02" db="EMBL/GenBank/DDBJ databases">
        <title>Deep-cultivation of Planctomycetes and their phenomic and genomic characterization uncovers novel biology.</title>
        <authorList>
            <person name="Wiegand S."/>
            <person name="Jogler M."/>
            <person name="Boedeker C."/>
            <person name="Pinto D."/>
            <person name="Vollmers J."/>
            <person name="Rivas-Marin E."/>
            <person name="Kohn T."/>
            <person name="Peeters S.H."/>
            <person name="Heuer A."/>
            <person name="Rast P."/>
            <person name="Oberbeckmann S."/>
            <person name="Bunk B."/>
            <person name="Jeske O."/>
            <person name="Meyerdierks A."/>
            <person name="Storesund J.E."/>
            <person name="Kallscheuer N."/>
            <person name="Luecker S."/>
            <person name="Lage O.M."/>
            <person name="Pohl T."/>
            <person name="Merkel B.J."/>
            <person name="Hornburger P."/>
            <person name="Mueller R.-W."/>
            <person name="Bruemmer F."/>
            <person name="Labrenz M."/>
            <person name="Spormann A.M."/>
            <person name="Op Den Camp H."/>
            <person name="Overmann J."/>
            <person name="Amann R."/>
            <person name="Jetten M.S.M."/>
            <person name="Mascher T."/>
            <person name="Medema M.H."/>
            <person name="Devos D.P."/>
            <person name="Kaster A.-K."/>
            <person name="Ovreas L."/>
            <person name="Rohde M."/>
            <person name="Galperin M.Y."/>
            <person name="Jogler C."/>
        </authorList>
    </citation>
    <scope>NUCLEOTIDE SEQUENCE [LARGE SCALE GENOMIC DNA]</scope>
    <source>
        <strain evidence="1 2">KOR42</strain>
    </source>
</reference>
<dbReference type="AlphaFoldDB" id="A0A5C5V8V8"/>